<organism evidence="1 2">
    <name type="scientific">Podarcis lilfordi</name>
    <name type="common">Lilford's wall lizard</name>
    <dbReference type="NCBI Taxonomy" id="74358"/>
    <lineage>
        <taxon>Eukaryota</taxon>
        <taxon>Metazoa</taxon>
        <taxon>Chordata</taxon>
        <taxon>Craniata</taxon>
        <taxon>Vertebrata</taxon>
        <taxon>Euteleostomi</taxon>
        <taxon>Lepidosauria</taxon>
        <taxon>Squamata</taxon>
        <taxon>Bifurcata</taxon>
        <taxon>Unidentata</taxon>
        <taxon>Episquamata</taxon>
        <taxon>Laterata</taxon>
        <taxon>Lacertibaenia</taxon>
        <taxon>Lacertidae</taxon>
        <taxon>Podarcis</taxon>
    </lineage>
</organism>
<accession>A0AA35KN90</accession>
<dbReference type="AlphaFoldDB" id="A0AA35KN90"/>
<sequence length="66" mass="6819">MPTCQEECAGRRAAAAALALLRSESSAPRDVCLTMGVAGGKADQTSLLSIALALRWGPAQRFSPTS</sequence>
<dbReference type="EMBL" id="OX395133">
    <property type="protein sequence ID" value="CAI5781325.1"/>
    <property type="molecule type" value="Genomic_DNA"/>
</dbReference>
<protein>
    <submittedName>
        <fullName evidence="1">Uncharacterized protein</fullName>
    </submittedName>
</protein>
<evidence type="ECO:0000313" key="2">
    <source>
        <dbReference type="Proteomes" id="UP001178461"/>
    </source>
</evidence>
<evidence type="ECO:0000313" key="1">
    <source>
        <dbReference type="EMBL" id="CAI5781325.1"/>
    </source>
</evidence>
<proteinExistence type="predicted"/>
<keyword evidence="2" id="KW-1185">Reference proteome</keyword>
<name>A0AA35KN90_9SAUR</name>
<gene>
    <name evidence="1" type="ORF">PODLI_1B036434</name>
</gene>
<reference evidence="1" key="1">
    <citation type="submission" date="2022-12" db="EMBL/GenBank/DDBJ databases">
        <authorList>
            <person name="Alioto T."/>
            <person name="Alioto T."/>
            <person name="Gomez Garrido J."/>
        </authorList>
    </citation>
    <scope>NUCLEOTIDE SEQUENCE</scope>
</reference>
<dbReference type="Proteomes" id="UP001178461">
    <property type="component" value="Chromosome 8"/>
</dbReference>